<evidence type="ECO:0000256" key="2">
    <source>
        <dbReference type="SAM" id="Coils"/>
    </source>
</evidence>
<sequence length="158" mass="18459">MEVGDRSSIVCEKNDLVCHLDFKTTGMFCNDLHKLRGEIKELSTGNILFEITGDWMDKLYITDKKTNQKSLFLDIETLQAQKLLIENDSEQQTNESRQVWKSLTTALKANDLETANKEKRAVEEHQRNLVKMRQEQNIIWSPHYFDIINDEYSLKGFS</sequence>
<proteinExistence type="inferred from homology"/>
<dbReference type="Proteomes" id="UP000654370">
    <property type="component" value="Unassembled WGS sequence"/>
</dbReference>
<dbReference type="SUPFAM" id="SSF144000">
    <property type="entry name" value="Oxysterol-binding protein-like"/>
    <property type="match status" value="1"/>
</dbReference>
<feature type="coiled-coil region" evidence="2">
    <location>
        <begin position="75"/>
        <end position="135"/>
    </location>
</feature>
<dbReference type="InterPro" id="IPR000648">
    <property type="entry name" value="Oxysterol-bd"/>
</dbReference>
<dbReference type="GO" id="GO:0032934">
    <property type="term" value="F:sterol binding"/>
    <property type="evidence" value="ECO:0007669"/>
    <property type="project" value="TreeGrafter"/>
</dbReference>
<comment type="similarity">
    <text evidence="1">Belongs to the OSBP family.</text>
</comment>
<organism evidence="3 4">
    <name type="scientific">Mortierella isabellina</name>
    <name type="common">Filamentous fungus</name>
    <name type="synonym">Umbelopsis isabellina</name>
    <dbReference type="NCBI Taxonomy" id="91625"/>
    <lineage>
        <taxon>Eukaryota</taxon>
        <taxon>Fungi</taxon>
        <taxon>Fungi incertae sedis</taxon>
        <taxon>Mucoromycota</taxon>
        <taxon>Mucoromycotina</taxon>
        <taxon>Umbelopsidomycetes</taxon>
        <taxon>Umbelopsidales</taxon>
        <taxon>Umbelopsidaceae</taxon>
        <taxon>Umbelopsis</taxon>
    </lineage>
</organism>
<reference evidence="3" key="1">
    <citation type="submission" date="2020-12" db="EMBL/GenBank/DDBJ databases">
        <title>Metabolic potential, ecology and presence of endohyphal bacteria is reflected in genomic diversity of Mucoromycotina.</title>
        <authorList>
            <person name="Muszewska A."/>
            <person name="Okrasinska A."/>
            <person name="Steczkiewicz K."/>
            <person name="Drgas O."/>
            <person name="Orlowska M."/>
            <person name="Perlinska-Lenart U."/>
            <person name="Aleksandrzak-Piekarczyk T."/>
            <person name="Szatraj K."/>
            <person name="Zielenkiewicz U."/>
            <person name="Pilsyk S."/>
            <person name="Malc E."/>
            <person name="Mieczkowski P."/>
            <person name="Kruszewska J.S."/>
            <person name="Biernat P."/>
            <person name="Pawlowska J."/>
        </authorList>
    </citation>
    <scope>NUCLEOTIDE SEQUENCE</scope>
    <source>
        <strain evidence="3">WA0000067209</strain>
    </source>
</reference>
<evidence type="ECO:0000256" key="1">
    <source>
        <dbReference type="ARBA" id="ARBA00008842"/>
    </source>
</evidence>
<dbReference type="OrthoDB" id="14833at2759"/>
<dbReference type="InterPro" id="IPR037239">
    <property type="entry name" value="OSBP_sf"/>
</dbReference>
<dbReference type="EMBL" id="JAEPQZ010000002">
    <property type="protein sequence ID" value="KAG2184746.1"/>
    <property type="molecule type" value="Genomic_DNA"/>
</dbReference>
<keyword evidence="4" id="KW-1185">Reference proteome</keyword>
<dbReference type="PANTHER" id="PTHR10972:SF102">
    <property type="entry name" value="OXYSTEROL-BINDING PROTEIN"/>
    <property type="match status" value="1"/>
</dbReference>
<dbReference type="Gene3D" id="3.30.70.3490">
    <property type="match status" value="1"/>
</dbReference>
<protein>
    <submittedName>
        <fullName evidence="3">Uncharacterized protein</fullName>
    </submittedName>
</protein>
<evidence type="ECO:0000313" key="4">
    <source>
        <dbReference type="Proteomes" id="UP000654370"/>
    </source>
</evidence>
<keyword evidence="2" id="KW-0175">Coiled coil</keyword>
<dbReference type="GO" id="GO:0016020">
    <property type="term" value="C:membrane"/>
    <property type="evidence" value="ECO:0007669"/>
    <property type="project" value="TreeGrafter"/>
</dbReference>
<dbReference type="Gene3D" id="2.40.160.120">
    <property type="match status" value="1"/>
</dbReference>
<accession>A0A8H7UGC3</accession>
<dbReference type="Pfam" id="PF01237">
    <property type="entry name" value="Oxysterol_BP"/>
    <property type="match status" value="1"/>
</dbReference>
<gene>
    <name evidence="3" type="ORF">INT43_000659</name>
</gene>
<name>A0A8H7UGC3_MORIS</name>
<evidence type="ECO:0000313" key="3">
    <source>
        <dbReference type="EMBL" id="KAG2184746.1"/>
    </source>
</evidence>
<dbReference type="GO" id="GO:0005829">
    <property type="term" value="C:cytosol"/>
    <property type="evidence" value="ECO:0007669"/>
    <property type="project" value="TreeGrafter"/>
</dbReference>
<comment type="caution">
    <text evidence="3">The sequence shown here is derived from an EMBL/GenBank/DDBJ whole genome shotgun (WGS) entry which is preliminary data.</text>
</comment>
<dbReference type="AlphaFoldDB" id="A0A8H7UGC3"/>
<dbReference type="PANTHER" id="PTHR10972">
    <property type="entry name" value="OXYSTEROL-BINDING PROTEIN-RELATED"/>
    <property type="match status" value="1"/>
</dbReference>
<feature type="non-terminal residue" evidence="3">
    <location>
        <position position="1"/>
    </location>
</feature>